<dbReference type="Pfam" id="PF26639">
    <property type="entry name" value="Het-6_barrel"/>
    <property type="match status" value="1"/>
</dbReference>
<accession>A0A136IIT8</accession>
<dbReference type="EMBL" id="KQ964365">
    <property type="protein sequence ID" value="KXJ84658.1"/>
    <property type="molecule type" value="Genomic_DNA"/>
</dbReference>
<dbReference type="InParanoid" id="A0A136IIT8"/>
<evidence type="ECO:0000313" key="1">
    <source>
        <dbReference type="EMBL" id="KXJ84658.1"/>
    </source>
</evidence>
<keyword evidence="2" id="KW-1185">Reference proteome</keyword>
<dbReference type="Proteomes" id="UP000070501">
    <property type="component" value="Unassembled WGS sequence"/>
</dbReference>
<proteinExistence type="predicted"/>
<organism evidence="1 2">
    <name type="scientific">Microdochium bolleyi</name>
    <dbReference type="NCBI Taxonomy" id="196109"/>
    <lineage>
        <taxon>Eukaryota</taxon>
        <taxon>Fungi</taxon>
        <taxon>Dikarya</taxon>
        <taxon>Ascomycota</taxon>
        <taxon>Pezizomycotina</taxon>
        <taxon>Sordariomycetes</taxon>
        <taxon>Xylariomycetidae</taxon>
        <taxon>Xylariales</taxon>
        <taxon>Microdochiaceae</taxon>
        <taxon>Microdochium</taxon>
    </lineage>
</organism>
<dbReference type="AlphaFoldDB" id="A0A136IIT8"/>
<sequence length="52" mass="5526">LGWGPRDAQLGDELWVLPGCLVPVVLRPNGNEGGQRIYVGPCLVPGLMRGEA</sequence>
<evidence type="ECO:0000313" key="2">
    <source>
        <dbReference type="Proteomes" id="UP000070501"/>
    </source>
</evidence>
<protein>
    <submittedName>
        <fullName evidence="1">Uncharacterized protein</fullName>
    </submittedName>
</protein>
<name>A0A136IIT8_9PEZI</name>
<feature type="non-terminal residue" evidence="1">
    <location>
        <position position="1"/>
    </location>
</feature>
<gene>
    <name evidence="1" type="ORF">Micbo1qcDRAFT_109286</name>
</gene>
<feature type="non-terminal residue" evidence="1">
    <location>
        <position position="52"/>
    </location>
</feature>
<reference evidence="2" key="1">
    <citation type="submission" date="2016-02" db="EMBL/GenBank/DDBJ databases">
        <title>Draft genome sequence of Microdochium bolleyi, a fungal endophyte of beachgrass.</title>
        <authorList>
            <consortium name="DOE Joint Genome Institute"/>
            <person name="David A.S."/>
            <person name="May G."/>
            <person name="Haridas S."/>
            <person name="Lim J."/>
            <person name="Wang M."/>
            <person name="Labutti K."/>
            <person name="Lipzen A."/>
            <person name="Barry K."/>
            <person name="Grigoriev I.V."/>
        </authorList>
    </citation>
    <scope>NUCLEOTIDE SEQUENCE [LARGE SCALE GENOMIC DNA]</scope>
    <source>
        <strain evidence="2">J235TASD1</strain>
    </source>
</reference>
<dbReference type="OrthoDB" id="2157530at2759"/>